<dbReference type="OrthoDB" id="67700at2759"/>
<dbReference type="PANTHER" id="PTHR31425">
    <property type="entry name" value="PHOSPHORIBOSYLANTHRANILATE TRANSFERASE ISOFORM 1"/>
    <property type="match status" value="1"/>
</dbReference>
<dbReference type="Gene3D" id="2.60.40.150">
    <property type="entry name" value="C2 domain"/>
    <property type="match status" value="2"/>
</dbReference>
<accession>A0A6A5LHD0</accession>
<dbReference type="SUPFAM" id="SSF49562">
    <property type="entry name" value="C2 domain (Calcium/lipid-binding domain, CaLB)"/>
    <property type="match status" value="2"/>
</dbReference>
<gene>
    <name evidence="1" type="ORF">Lalb_Chr24g0399771</name>
</gene>
<dbReference type="Proteomes" id="UP000447434">
    <property type="component" value="Chromosome 24"/>
</dbReference>
<dbReference type="PANTHER" id="PTHR31425:SF31">
    <property type="entry name" value="ANTHRANILATE PHOSPHORIBOSYLTRANSFERASE-LIKE PROTEIN"/>
    <property type="match status" value="1"/>
</dbReference>
<dbReference type="EMBL" id="WOCE01000024">
    <property type="protein sequence ID" value="KAE9586243.1"/>
    <property type="molecule type" value="Genomic_DNA"/>
</dbReference>
<dbReference type="PROSITE" id="PS50004">
    <property type="entry name" value="C2"/>
    <property type="match status" value="2"/>
</dbReference>
<protein>
    <submittedName>
        <fullName evidence="1">Putative C2 domain-containing protein</fullName>
    </submittedName>
</protein>
<dbReference type="InterPro" id="IPR000008">
    <property type="entry name" value="C2_dom"/>
</dbReference>
<evidence type="ECO:0000313" key="2">
    <source>
        <dbReference type="Proteomes" id="UP000447434"/>
    </source>
</evidence>
<proteinExistence type="predicted"/>
<reference evidence="2" key="1">
    <citation type="journal article" date="2020" name="Nat. Commun.">
        <title>Genome sequence of the cluster root forming white lupin.</title>
        <authorList>
            <person name="Hufnagel B."/>
            <person name="Marques A."/>
            <person name="Soriano A."/>
            <person name="Marques L."/>
            <person name="Divol F."/>
            <person name="Doumas P."/>
            <person name="Sallet E."/>
            <person name="Mancinotti D."/>
            <person name="Carrere S."/>
            <person name="Marande W."/>
            <person name="Arribat S."/>
            <person name="Keller J."/>
            <person name="Huneau C."/>
            <person name="Blein T."/>
            <person name="Aime D."/>
            <person name="Laguerre M."/>
            <person name="Taylor J."/>
            <person name="Schubert V."/>
            <person name="Nelson M."/>
            <person name="Geu-Flores F."/>
            <person name="Crespi M."/>
            <person name="Gallardo-Guerrero K."/>
            <person name="Delaux P.-M."/>
            <person name="Salse J."/>
            <person name="Berges H."/>
            <person name="Guyot R."/>
            <person name="Gouzy J."/>
            <person name="Peret B."/>
        </authorList>
    </citation>
    <scope>NUCLEOTIDE SEQUENCE [LARGE SCALE GENOMIC DNA]</scope>
    <source>
        <strain evidence="2">cv. Amiga</strain>
    </source>
</reference>
<comment type="caution">
    <text evidence="1">The sequence shown here is derived from an EMBL/GenBank/DDBJ whole genome shotgun (WGS) entry which is preliminary data.</text>
</comment>
<dbReference type="InterPro" id="IPR047259">
    <property type="entry name" value="QUIRKY-like"/>
</dbReference>
<dbReference type="AlphaFoldDB" id="A0A6A5LHD0"/>
<organism evidence="1 2">
    <name type="scientific">Lupinus albus</name>
    <name type="common">White lupine</name>
    <name type="synonym">Lupinus termis</name>
    <dbReference type="NCBI Taxonomy" id="3870"/>
    <lineage>
        <taxon>Eukaryota</taxon>
        <taxon>Viridiplantae</taxon>
        <taxon>Streptophyta</taxon>
        <taxon>Embryophyta</taxon>
        <taxon>Tracheophyta</taxon>
        <taxon>Spermatophyta</taxon>
        <taxon>Magnoliopsida</taxon>
        <taxon>eudicotyledons</taxon>
        <taxon>Gunneridae</taxon>
        <taxon>Pentapetalae</taxon>
        <taxon>rosids</taxon>
        <taxon>fabids</taxon>
        <taxon>Fabales</taxon>
        <taxon>Fabaceae</taxon>
        <taxon>Papilionoideae</taxon>
        <taxon>50 kb inversion clade</taxon>
        <taxon>genistoids sensu lato</taxon>
        <taxon>core genistoids</taxon>
        <taxon>Genisteae</taxon>
        <taxon>Lupinus</taxon>
    </lineage>
</organism>
<keyword evidence="2" id="KW-1185">Reference proteome</keyword>
<dbReference type="InterPro" id="IPR035892">
    <property type="entry name" value="C2_domain_sf"/>
</dbReference>
<dbReference type="Pfam" id="PF00168">
    <property type="entry name" value="C2"/>
    <property type="match status" value="2"/>
</dbReference>
<evidence type="ECO:0000313" key="1">
    <source>
        <dbReference type="EMBL" id="KAE9586243.1"/>
    </source>
</evidence>
<name>A0A6A5LHD0_LUPAL</name>
<dbReference type="SMART" id="SM00239">
    <property type="entry name" value="C2"/>
    <property type="match status" value="2"/>
</dbReference>
<sequence>MANKNIDESKLKETSINIINAGQPSEGDKLTMKHDLIEQMQFLFVRVVRGRSIIMPNNNSNNIFVEIIIGNTKGTTRFFDDENKPYLEWDHVFAVEKDKIQDLGVEILVKYSVDMTHAIFGSASFTLSDIPWRVPPEPSLAPRWYRLEDENGAKLSKGDIMLSMWMGTQADEYFPQAWCSNATSTSSDAIAYTSSKVYITPTLWYLRVNVIQAHDLLLRINPNNNDNNKGSDIFVQVVLGSITLRTIFSKNKSANPSWNQDLMFVAQEPFNDTLVLSVEQGTFAEHACLGTYELPLKFVDKRLDCVGVADKWYNLNRPRINENTKEVNFTSKLNARISLDGAYHVMEEPIEYSSDFRPSEKKL</sequence>